<sequence>MKTQDPGVYLVVTVCIVVPVDDESCEVAYALPISKTNPINTPAATGPHFQSDAV</sequence>
<gene>
    <name evidence="1" type="ORF">UFOPK2143_01386</name>
</gene>
<proteinExistence type="predicted"/>
<name>A0A6J6KWI5_9ZZZZ</name>
<evidence type="ECO:0000313" key="1">
    <source>
        <dbReference type="EMBL" id="CAB4652833.1"/>
    </source>
</evidence>
<dbReference type="EMBL" id="CAEZVV010000108">
    <property type="protein sequence ID" value="CAB4652833.1"/>
    <property type="molecule type" value="Genomic_DNA"/>
</dbReference>
<organism evidence="1">
    <name type="scientific">freshwater metagenome</name>
    <dbReference type="NCBI Taxonomy" id="449393"/>
    <lineage>
        <taxon>unclassified sequences</taxon>
        <taxon>metagenomes</taxon>
        <taxon>ecological metagenomes</taxon>
    </lineage>
</organism>
<dbReference type="AlphaFoldDB" id="A0A6J6KWI5"/>
<reference evidence="1" key="1">
    <citation type="submission" date="2020-05" db="EMBL/GenBank/DDBJ databases">
        <authorList>
            <person name="Chiriac C."/>
            <person name="Salcher M."/>
            <person name="Ghai R."/>
            <person name="Kavagutti S V."/>
        </authorList>
    </citation>
    <scope>NUCLEOTIDE SEQUENCE</scope>
</reference>
<accession>A0A6J6KWI5</accession>
<protein>
    <submittedName>
        <fullName evidence="1">Unannotated protein</fullName>
    </submittedName>
</protein>